<dbReference type="RefSeq" id="WP_308866962.1">
    <property type="nucleotide sequence ID" value="NZ_JAVFWO010000002.1"/>
</dbReference>
<feature type="region of interest" description="Disordered" evidence="1">
    <location>
        <begin position="520"/>
        <end position="555"/>
    </location>
</feature>
<dbReference type="SUPFAM" id="SSF51556">
    <property type="entry name" value="Metallo-dependent hydrolases"/>
    <property type="match status" value="1"/>
</dbReference>
<dbReference type="PANTHER" id="PTHR11647">
    <property type="entry name" value="HYDRANTOINASE/DIHYDROPYRIMIDINASE FAMILY MEMBER"/>
    <property type="match status" value="1"/>
</dbReference>
<feature type="compositionally biased region" description="Basic and acidic residues" evidence="1">
    <location>
        <begin position="540"/>
        <end position="549"/>
    </location>
</feature>
<evidence type="ECO:0000256" key="1">
    <source>
        <dbReference type="SAM" id="MobiDB-lite"/>
    </source>
</evidence>
<dbReference type="SUPFAM" id="SSF51338">
    <property type="entry name" value="Composite domain of metallo-dependent hydrolases"/>
    <property type="match status" value="1"/>
</dbReference>
<dbReference type="Proteomes" id="UP001235133">
    <property type="component" value="Unassembled WGS sequence"/>
</dbReference>
<reference evidence="3 4" key="1">
    <citation type="submission" date="2023-08" db="EMBL/GenBank/DDBJ databases">
        <title>Microbacterium psychrotolerans sp. nov., a psychrotolerant bacterium isolated from soil in Heilongjiang Province, China.</title>
        <authorList>
            <person name="An P."/>
            <person name="Zhao D."/>
            <person name="Xiang H."/>
        </authorList>
    </citation>
    <scope>NUCLEOTIDE SEQUENCE [LARGE SCALE GENOMIC DNA]</scope>
    <source>
        <strain evidence="3 4">QXD-8</strain>
    </source>
</reference>
<keyword evidence="4" id="KW-1185">Reference proteome</keyword>
<dbReference type="InterPro" id="IPR023100">
    <property type="entry name" value="D-aminoacylase_insert_dom_sf"/>
</dbReference>
<proteinExistence type="predicted"/>
<dbReference type="Gene3D" id="3.20.20.140">
    <property type="entry name" value="Metal-dependent hydrolases"/>
    <property type="match status" value="1"/>
</dbReference>
<protein>
    <submittedName>
        <fullName evidence="3">Amidohydrolase family protein</fullName>
    </submittedName>
</protein>
<feature type="domain" description="Amidohydrolase 3" evidence="2">
    <location>
        <begin position="49"/>
        <end position="510"/>
    </location>
</feature>
<comment type="caution">
    <text evidence="3">The sequence shown here is derived from an EMBL/GenBank/DDBJ whole genome shotgun (WGS) entry which is preliminary data.</text>
</comment>
<evidence type="ECO:0000313" key="4">
    <source>
        <dbReference type="Proteomes" id="UP001235133"/>
    </source>
</evidence>
<dbReference type="Gene3D" id="3.30.1490.130">
    <property type="entry name" value="D-aminoacylase. Domain 3"/>
    <property type="match status" value="1"/>
</dbReference>
<dbReference type="Pfam" id="PF07969">
    <property type="entry name" value="Amidohydro_3"/>
    <property type="match status" value="1"/>
</dbReference>
<evidence type="ECO:0000259" key="2">
    <source>
        <dbReference type="Pfam" id="PF07969"/>
    </source>
</evidence>
<organism evidence="3 4">
    <name type="scientific">Microbacterium psychrotolerans</name>
    <dbReference type="NCBI Taxonomy" id="3068321"/>
    <lineage>
        <taxon>Bacteria</taxon>
        <taxon>Bacillati</taxon>
        <taxon>Actinomycetota</taxon>
        <taxon>Actinomycetes</taxon>
        <taxon>Micrococcales</taxon>
        <taxon>Microbacteriaceae</taxon>
        <taxon>Microbacterium</taxon>
    </lineage>
</organism>
<dbReference type="PANTHER" id="PTHR11647:SF1">
    <property type="entry name" value="COLLAPSIN RESPONSE MEDIATOR PROTEIN"/>
    <property type="match status" value="1"/>
</dbReference>
<dbReference type="InterPro" id="IPR013108">
    <property type="entry name" value="Amidohydro_3"/>
</dbReference>
<dbReference type="EMBL" id="JAVFWO010000002">
    <property type="protein sequence ID" value="MDQ7877514.1"/>
    <property type="molecule type" value="Genomic_DNA"/>
</dbReference>
<gene>
    <name evidence="3" type="ORF">Q9R08_05935</name>
</gene>
<dbReference type="InterPro" id="IPR050378">
    <property type="entry name" value="Metallo-dep_Hydrolases_sf"/>
</dbReference>
<name>A0ABU0Z100_9MICO</name>
<dbReference type="InterPro" id="IPR032466">
    <property type="entry name" value="Metal_Hydrolase"/>
</dbReference>
<dbReference type="Gene3D" id="2.30.40.10">
    <property type="entry name" value="Urease, subunit C, domain 1"/>
    <property type="match status" value="1"/>
</dbReference>
<dbReference type="InterPro" id="IPR011059">
    <property type="entry name" value="Metal-dep_hydrolase_composite"/>
</dbReference>
<sequence length="555" mass="58224">MTAHPHRTVLRGGTVIDGTGAPRRIADIEIVGDVIGRIAAAIEPRDADQTVDCTGRLVMPGFIDAHAHADGAVFQTDVQLALLRQGVTTVIGGQDGVSYAPGDGRWADTYFAAINGPHPTYTGGGVGELLHTYDGTTPVNVGYLVPAGTVRHEVMGMRAGRADAAQLARMRQLVADGLDAGALGLSTGLDYVPGIFADAAELAALCAPVAEADALYVTHMRGGYEANSAAGLREVVAICAAGDAHGGVRGHVSHLHVDATDGVRLLAEAAASGADLSFDMYPYTRGCTLVSMAVLPPEYSALDVEVALARLSDPAERAQLRDRWFPAVAHKPSLGPQWPTMIRVAHTPAEQWAWAPGLTLAEISARRGTPVEDATLDLLVAGRLQVSAVMAVREERPVENLARLFAHPAHTGGSDGIFVGAVPHPRAWGAFARFLATYIGRSFTWEGAAVHLAARTAGRFGLHERGILRSGNAADIAIVDPSTATDAATYDAPRQPARGIDDVFVNGRHVLRGGVLTGVRAGRGLRRSPAPPPRSAGADPRPRQTDHPTPRKGTP</sequence>
<accession>A0ABU0Z100</accession>
<evidence type="ECO:0000313" key="3">
    <source>
        <dbReference type="EMBL" id="MDQ7877514.1"/>
    </source>
</evidence>